<dbReference type="Pfam" id="PF00583">
    <property type="entry name" value="Acetyltransf_1"/>
    <property type="match status" value="1"/>
</dbReference>
<dbReference type="InterPro" id="IPR000182">
    <property type="entry name" value="GNAT_dom"/>
</dbReference>
<dbReference type="PANTHER" id="PTHR43415">
    <property type="entry name" value="SPERMIDINE N(1)-ACETYLTRANSFERASE"/>
    <property type="match status" value="1"/>
</dbReference>
<evidence type="ECO:0000313" key="2">
    <source>
        <dbReference type="EMBL" id="ALS75861.1"/>
    </source>
</evidence>
<dbReference type="KEGG" id="prt:AUC31_11955"/>
<gene>
    <name evidence="2" type="ORF">AUC31_11955</name>
</gene>
<evidence type="ECO:0000313" key="3">
    <source>
        <dbReference type="Proteomes" id="UP000067683"/>
    </source>
</evidence>
<protein>
    <submittedName>
        <fullName evidence="2">Acetyltransferase</fullName>
    </submittedName>
</protein>
<dbReference type="RefSeq" id="WP_058382564.1">
    <property type="nucleotide sequence ID" value="NZ_CP013659.2"/>
</dbReference>
<dbReference type="SUPFAM" id="SSF55729">
    <property type="entry name" value="Acyl-CoA N-acyltransferases (Nat)"/>
    <property type="match status" value="1"/>
</dbReference>
<dbReference type="Gene3D" id="3.40.630.30">
    <property type="match status" value="1"/>
</dbReference>
<dbReference type="EMBL" id="CP013659">
    <property type="protein sequence ID" value="ALS75861.1"/>
    <property type="molecule type" value="Genomic_DNA"/>
</dbReference>
<dbReference type="STRING" id="200991.AUC31_11955"/>
<keyword evidence="3" id="KW-1185">Reference proteome</keyword>
<name>A0A0U2ZF59_9BACL</name>
<dbReference type="PANTHER" id="PTHR43415:SF3">
    <property type="entry name" value="GNAT-FAMILY ACETYLTRANSFERASE"/>
    <property type="match status" value="1"/>
</dbReference>
<dbReference type="PROSITE" id="PS51186">
    <property type="entry name" value="GNAT"/>
    <property type="match status" value="1"/>
</dbReference>
<organism evidence="2 3">
    <name type="scientific">Planococcus rifietoensis</name>
    <dbReference type="NCBI Taxonomy" id="200991"/>
    <lineage>
        <taxon>Bacteria</taxon>
        <taxon>Bacillati</taxon>
        <taxon>Bacillota</taxon>
        <taxon>Bacilli</taxon>
        <taxon>Bacillales</taxon>
        <taxon>Caryophanaceae</taxon>
        <taxon>Planococcus</taxon>
    </lineage>
</organism>
<dbReference type="InterPro" id="IPR016181">
    <property type="entry name" value="Acyl_CoA_acyltransferase"/>
</dbReference>
<sequence>MEYRFQKMTQEQAQDIAENWRYEGDYSFYDMDADPEDLAEFLDSEKREDSYFMVFRGNEAVGFYSFGQMDQETVDIGLGMKPDLTGRGQGSAFLRAGLDFAKSNYHPQEITLSVAAFNKRAIKLYENLGFKEVETFVQATNGGHFDFVKMELDG</sequence>
<dbReference type="Proteomes" id="UP000067683">
    <property type="component" value="Chromosome"/>
</dbReference>
<feature type="domain" description="N-acetyltransferase" evidence="1">
    <location>
        <begin position="3"/>
        <end position="154"/>
    </location>
</feature>
<evidence type="ECO:0000259" key="1">
    <source>
        <dbReference type="PROSITE" id="PS51186"/>
    </source>
</evidence>
<reference evidence="2" key="1">
    <citation type="submission" date="2016-01" db="EMBL/GenBank/DDBJ databases">
        <title>Complete genome of Planococcus rifietoensis type strain M8.</title>
        <authorList>
            <person name="See-Too W.S."/>
        </authorList>
    </citation>
    <scope>NUCLEOTIDE SEQUENCE [LARGE SCALE GENOMIC DNA]</scope>
    <source>
        <strain evidence="2">M8</strain>
    </source>
</reference>
<accession>A0A0U2ZF59</accession>
<proteinExistence type="predicted"/>
<dbReference type="GO" id="GO:0016747">
    <property type="term" value="F:acyltransferase activity, transferring groups other than amino-acyl groups"/>
    <property type="evidence" value="ECO:0007669"/>
    <property type="project" value="InterPro"/>
</dbReference>
<dbReference type="OrthoDB" id="423921at2"/>
<dbReference type="AlphaFoldDB" id="A0A0U2ZF59"/>